<dbReference type="Pfam" id="PF10584">
    <property type="entry name" value="Proteasome_A_N"/>
    <property type="match status" value="1"/>
</dbReference>
<dbReference type="InterPro" id="IPR050115">
    <property type="entry name" value="Proteasome_alpha"/>
</dbReference>
<dbReference type="GO" id="GO:0005737">
    <property type="term" value="C:cytoplasm"/>
    <property type="evidence" value="ECO:0007669"/>
    <property type="project" value="UniProtKB-SubCell"/>
</dbReference>
<comment type="similarity">
    <text evidence="2 3">Belongs to the peptidase T1A family.</text>
</comment>
<protein>
    <recommendedName>
        <fullName evidence="3">Proteasome subunit alpha type</fullName>
    </recommendedName>
</protein>
<dbReference type="Gene3D" id="3.60.20.10">
    <property type="entry name" value="Glutamine Phosphoribosylpyrophosphate, subunit 1, domain 1"/>
    <property type="match status" value="1"/>
</dbReference>
<keyword evidence="3" id="KW-0539">Nucleus</keyword>
<feature type="domain" description="Proteasome alpha-type subunits" evidence="5">
    <location>
        <begin position="5"/>
        <end position="27"/>
    </location>
</feature>
<proteinExistence type="inferred from homology"/>
<dbReference type="PROSITE" id="PS00388">
    <property type="entry name" value="PROTEASOME_ALPHA_1"/>
    <property type="match status" value="1"/>
</dbReference>
<dbReference type="SUPFAM" id="SSF56235">
    <property type="entry name" value="N-terminal nucleophile aminohydrolases (Ntn hydrolases)"/>
    <property type="match status" value="1"/>
</dbReference>
<keyword evidence="3" id="KW-0963">Cytoplasm</keyword>
<dbReference type="PANTHER" id="PTHR11599">
    <property type="entry name" value="PROTEASOME SUBUNIT ALPHA/BETA"/>
    <property type="match status" value="1"/>
</dbReference>
<gene>
    <name evidence="6" type="ORF">P8C59_007293</name>
</gene>
<dbReference type="AlphaFoldDB" id="A0AAD9MHZ5"/>
<evidence type="ECO:0000313" key="7">
    <source>
        <dbReference type="Proteomes" id="UP001217918"/>
    </source>
</evidence>
<dbReference type="Pfam" id="PF00227">
    <property type="entry name" value="Proteasome"/>
    <property type="match status" value="2"/>
</dbReference>
<dbReference type="Proteomes" id="UP001217918">
    <property type="component" value="Unassembled WGS sequence"/>
</dbReference>
<sequence length="282" mass="30502">MADRYSFSLTTFSPSGKLVQLEYALNAVNQGVTALGIKATNGIVLATEKKSSSPLADPSSLSKISHVTPNIGMVYSGMGPDYRVLVDRARKASHTSYKRIYNEYPPTRILVQDVAYEMQDATQSGGVRPYGVSLLVAGWDEGILPEDEDDDEKTATDASVEKKKPTGKTGGILKGGPMLYQVDPSGSYFPWKATAIGKSATTAKTFLEKRYTEGLELEDAVHIALLTLKETIEGEMNGETIEIGIVGPPADHLLGVEGVEGARGPRFRKLSPQEIEDYLTNL</sequence>
<evidence type="ECO:0000313" key="6">
    <source>
        <dbReference type="EMBL" id="KAK2072976.1"/>
    </source>
</evidence>
<feature type="region of interest" description="Disordered" evidence="4">
    <location>
        <begin position="145"/>
        <end position="170"/>
    </location>
</feature>
<keyword evidence="7" id="KW-1185">Reference proteome</keyword>
<feature type="compositionally biased region" description="Basic and acidic residues" evidence="4">
    <location>
        <begin position="153"/>
        <end position="164"/>
    </location>
</feature>
<evidence type="ECO:0000256" key="3">
    <source>
        <dbReference type="RuleBase" id="RU000551"/>
    </source>
</evidence>
<name>A0AAD9MHZ5_9PEZI</name>
<dbReference type="SMART" id="SM00948">
    <property type="entry name" value="Proteasome_A_N"/>
    <property type="match status" value="1"/>
</dbReference>
<reference evidence="6" key="1">
    <citation type="journal article" date="2023" name="Mol. Plant Microbe Interact.">
        <title>Elucidating the Obligate Nature and Biological Capacity of an Invasive Fungal Corn Pathogen.</title>
        <authorList>
            <person name="MacCready J.S."/>
            <person name="Roggenkamp E.M."/>
            <person name="Gdanetz K."/>
            <person name="Chilvers M.I."/>
        </authorList>
    </citation>
    <scope>NUCLEOTIDE SEQUENCE</scope>
    <source>
        <strain evidence="6">PM02</strain>
    </source>
</reference>
<comment type="caution">
    <text evidence="6">The sequence shown here is derived from an EMBL/GenBank/DDBJ whole genome shotgun (WGS) entry which is preliminary data.</text>
</comment>
<organism evidence="6 7">
    <name type="scientific">Phyllachora maydis</name>
    <dbReference type="NCBI Taxonomy" id="1825666"/>
    <lineage>
        <taxon>Eukaryota</taxon>
        <taxon>Fungi</taxon>
        <taxon>Dikarya</taxon>
        <taxon>Ascomycota</taxon>
        <taxon>Pezizomycotina</taxon>
        <taxon>Sordariomycetes</taxon>
        <taxon>Sordariomycetidae</taxon>
        <taxon>Phyllachorales</taxon>
        <taxon>Phyllachoraceae</taxon>
        <taxon>Phyllachora</taxon>
    </lineage>
</organism>
<dbReference type="GO" id="GO:0006511">
    <property type="term" value="P:ubiquitin-dependent protein catabolic process"/>
    <property type="evidence" value="ECO:0007669"/>
    <property type="project" value="InterPro"/>
</dbReference>
<keyword evidence="1 2" id="KW-0647">Proteasome</keyword>
<dbReference type="InterPro" id="IPR029055">
    <property type="entry name" value="Ntn_hydrolases_N"/>
</dbReference>
<dbReference type="PROSITE" id="PS51475">
    <property type="entry name" value="PROTEASOME_ALPHA_2"/>
    <property type="match status" value="1"/>
</dbReference>
<dbReference type="InterPro" id="IPR023332">
    <property type="entry name" value="Proteasome_alpha-type"/>
</dbReference>
<accession>A0AAD9MHZ5</accession>
<dbReference type="InterPro" id="IPR001353">
    <property type="entry name" value="Proteasome_sua/b"/>
</dbReference>
<dbReference type="GO" id="GO:0019773">
    <property type="term" value="C:proteasome core complex, alpha-subunit complex"/>
    <property type="evidence" value="ECO:0007669"/>
    <property type="project" value="UniProtKB-UniRule"/>
</dbReference>
<evidence type="ECO:0000256" key="4">
    <source>
        <dbReference type="SAM" id="MobiDB-lite"/>
    </source>
</evidence>
<dbReference type="CDD" id="cd03750">
    <property type="entry name" value="proteasome_alpha_type_2"/>
    <property type="match status" value="1"/>
</dbReference>
<dbReference type="GO" id="GO:0005634">
    <property type="term" value="C:nucleus"/>
    <property type="evidence" value="ECO:0007669"/>
    <property type="project" value="UniProtKB-SubCell"/>
</dbReference>
<evidence type="ECO:0000256" key="2">
    <source>
        <dbReference type="PROSITE-ProRule" id="PRU00808"/>
    </source>
</evidence>
<comment type="subcellular location">
    <subcellularLocation>
        <location evidence="3">Cytoplasm</location>
    </subcellularLocation>
    <subcellularLocation>
        <location evidence="3">Nucleus</location>
    </subcellularLocation>
</comment>
<dbReference type="EMBL" id="JAQQPM010000006">
    <property type="protein sequence ID" value="KAK2072976.1"/>
    <property type="molecule type" value="Genomic_DNA"/>
</dbReference>
<dbReference type="InterPro" id="IPR000426">
    <property type="entry name" value="Proteasome_asu_N"/>
</dbReference>
<comment type="subunit">
    <text evidence="3">The 26S proteasome consists of a 20S proteasome core and two 19S regulatory subunits.</text>
</comment>
<evidence type="ECO:0000259" key="5">
    <source>
        <dbReference type="PROSITE" id="PS00388"/>
    </source>
</evidence>
<evidence type="ECO:0000256" key="1">
    <source>
        <dbReference type="ARBA" id="ARBA00022942"/>
    </source>
</evidence>